<evidence type="ECO:0000256" key="1">
    <source>
        <dbReference type="ARBA" id="ARBA00004651"/>
    </source>
</evidence>
<organism evidence="9 10">
    <name type="scientific">Pseudacidovorax intermedius</name>
    <dbReference type="NCBI Taxonomy" id="433924"/>
    <lineage>
        <taxon>Bacteria</taxon>
        <taxon>Pseudomonadati</taxon>
        <taxon>Pseudomonadota</taxon>
        <taxon>Betaproteobacteria</taxon>
        <taxon>Burkholderiales</taxon>
        <taxon>Comamonadaceae</taxon>
        <taxon>Pseudacidovorax</taxon>
    </lineage>
</organism>
<dbReference type="Pfam" id="PF00528">
    <property type="entry name" value="BPD_transp_1"/>
    <property type="match status" value="1"/>
</dbReference>
<dbReference type="Gene3D" id="1.10.3720.10">
    <property type="entry name" value="MetI-like"/>
    <property type="match status" value="1"/>
</dbReference>
<feature type="transmembrane region" description="Helical" evidence="7">
    <location>
        <begin position="188"/>
        <end position="212"/>
    </location>
</feature>
<evidence type="ECO:0000313" key="10">
    <source>
        <dbReference type="Proteomes" id="UP000072741"/>
    </source>
</evidence>
<evidence type="ECO:0000256" key="4">
    <source>
        <dbReference type="ARBA" id="ARBA00022692"/>
    </source>
</evidence>
<evidence type="ECO:0000256" key="5">
    <source>
        <dbReference type="ARBA" id="ARBA00022989"/>
    </source>
</evidence>
<dbReference type="InterPro" id="IPR035906">
    <property type="entry name" value="MetI-like_sf"/>
</dbReference>
<dbReference type="PANTHER" id="PTHR43386">
    <property type="entry name" value="OLIGOPEPTIDE TRANSPORT SYSTEM PERMEASE PROTEIN APPC"/>
    <property type="match status" value="1"/>
</dbReference>
<dbReference type="EMBL" id="LDSL01000013">
    <property type="protein sequence ID" value="KTT27510.1"/>
    <property type="molecule type" value="Genomic_DNA"/>
</dbReference>
<keyword evidence="6 7" id="KW-0472">Membrane</keyword>
<dbReference type="PROSITE" id="PS50928">
    <property type="entry name" value="ABC_TM1"/>
    <property type="match status" value="1"/>
</dbReference>
<name>A0A147HBU6_9BURK</name>
<comment type="subcellular location">
    <subcellularLocation>
        <location evidence="1 7">Cell membrane</location>
        <topology evidence="1 7">Multi-pass membrane protein</topology>
    </subcellularLocation>
</comment>
<dbReference type="AlphaFoldDB" id="A0A147HBU6"/>
<dbReference type="InterPro" id="IPR050366">
    <property type="entry name" value="BP-dependent_transpt_permease"/>
</dbReference>
<evidence type="ECO:0000313" key="9">
    <source>
        <dbReference type="EMBL" id="KTT27510.1"/>
    </source>
</evidence>
<evidence type="ECO:0000256" key="2">
    <source>
        <dbReference type="ARBA" id="ARBA00022448"/>
    </source>
</evidence>
<keyword evidence="3" id="KW-1003">Cell membrane</keyword>
<reference evidence="9 10" key="1">
    <citation type="journal article" date="2016" name="Front. Microbiol.">
        <title>Genomic Resource of Rice Seed Associated Bacteria.</title>
        <authorList>
            <person name="Midha S."/>
            <person name="Bansal K."/>
            <person name="Sharma S."/>
            <person name="Kumar N."/>
            <person name="Patil P.P."/>
            <person name="Chaudhry V."/>
            <person name="Patil P.B."/>
        </authorList>
    </citation>
    <scope>NUCLEOTIDE SEQUENCE [LARGE SCALE GENOMIC DNA]</scope>
    <source>
        <strain evidence="9 10">NS331</strain>
    </source>
</reference>
<keyword evidence="5 7" id="KW-1133">Transmembrane helix</keyword>
<evidence type="ECO:0000256" key="3">
    <source>
        <dbReference type="ARBA" id="ARBA00022475"/>
    </source>
</evidence>
<feature type="transmembrane region" description="Helical" evidence="7">
    <location>
        <begin position="69"/>
        <end position="95"/>
    </location>
</feature>
<dbReference type="PANTHER" id="PTHR43386:SF1">
    <property type="entry name" value="D,D-DIPEPTIDE TRANSPORT SYSTEM PERMEASE PROTEIN DDPC-RELATED"/>
    <property type="match status" value="1"/>
</dbReference>
<evidence type="ECO:0000256" key="7">
    <source>
        <dbReference type="RuleBase" id="RU363032"/>
    </source>
</evidence>
<feature type="transmembrane region" description="Helical" evidence="7">
    <location>
        <begin position="233"/>
        <end position="254"/>
    </location>
</feature>
<dbReference type="Proteomes" id="UP000072741">
    <property type="component" value="Unassembled WGS sequence"/>
</dbReference>
<dbReference type="InterPro" id="IPR000515">
    <property type="entry name" value="MetI-like"/>
</dbReference>
<comment type="similarity">
    <text evidence="7">Belongs to the binding-protein-dependent transport system permease family.</text>
</comment>
<keyword evidence="2 7" id="KW-0813">Transport</keyword>
<gene>
    <name evidence="9" type="ORF">NS331_01900</name>
</gene>
<keyword evidence="10" id="KW-1185">Reference proteome</keyword>
<feature type="transmembrane region" description="Helical" evidence="7">
    <location>
        <begin position="116"/>
        <end position="142"/>
    </location>
</feature>
<evidence type="ECO:0000259" key="8">
    <source>
        <dbReference type="PROSITE" id="PS50928"/>
    </source>
</evidence>
<dbReference type="GO" id="GO:0055085">
    <property type="term" value="P:transmembrane transport"/>
    <property type="evidence" value="ECO:0007669"/>
    <property type="project" value="InterPro"/>
</dbReference>
<evidence type="ECO:0000256" key="6">
    <source>
        <dbReference type="ARBA" id="ARBA00023136"/>
    </source>
</evidence>
<sequence>MLRRPGSRLALAWLVLLLATAILAPWVGRVDPLSGGGDALLPPLSSGHWLGTDDLGRDVWARVVHGSRISLIVGVASALLAVAVGVVVGALAGYFGGLLDAVLMRTAEFFQTLPRFVVALIVIALYGTSVAKMVMVIAALSWPQLARVVRASVASLRQSQFVEAARVAGMGHGGIILREILPNVAAPIIVLGSLDIAMAILIEASLSFFGLGDPNLVSWGTMLNEAQQYLRDAWWTSVFPGLAIALTVLGFNLLGDALNDALNPRGESFR</sequence>
<dbReference type="SUPFAM" id="SSF161098">
    <property type="entry name" value="MetI-like"/>
    <property type="match status" value="1"/>
</dbReference>
<feature type="domain" description="ABC transmembrane type-1" evidence="8">
    <location>
        <begin position="67"/>
        <end position="255"/>
    </location>
</feature>
<proteinExistence type="inferred from homology"/>
<dbReference type="GO" id="GO:0005886">
    <property type="term" value="C:plasma membrane"/>
    <property type="evidence" value="ECO:0007669"/>
    <property type="project" value="UniProtKB-SubCell"/>
</dbReference>
<comment type="caution">
    <text evidence="9">The sequence shown here is derived from an EMBL/GenBank/DDBJ whole genome shotgun (WGS) entry which is preliminary data.</text>
</comment>
<protein>
    <submittedName>
        <fullName evidence="9">Peptide ABC transporter permease</fullName>
    </submittedName>
</protein>
<keyword evidence="4 7" id="KW-0812">Transmembrane</keyword>
<dbReference type="CDD" id="cd06261">
    <property type="entry name" value="TM_PBP2"/>
    <property type="match status" value="1"/>
</dbReference>
<accession>A0A147HBU6</accession>